<dbReference type="OrthoDB" id="6629416at2759"/>
<dbReference type="EMBL" id="OV725080">
    <property type="protein sequence ID" value="CAH1397756.1"/>
    <property type="molecule type" value="Genomic_DNA"/>
</dbReference>
<evidence type="ECO:0000256" key="1">
    <source>
        <dbReference type="SAM" id="Coils"/>
    </source>
</evidence>
<protein>
    <submittedName>
        <fullName evidence="2">Uncharacterized protein</fullName>
    </submittedName>
</protein>
<name>A0A9P0H983_NEZVI</name>
<organism evidence="2 3">
    <name type="scientific">Nezara viridula</name>
    <name type="common">Southern green stink bug</name>
    <name type="synonym">Cimex viridulus</name>
    <dbReference type="NCBI Taxonomy" id="85310"/>
    <lineage>
        <taxon>Eukaryota</taxon>
        <taxon>Metazoa</taxon>
        <taxon>Ecdysozoa</taxon>
        <taxon>Arthropoda</taxon>
        <taxon>Hexapoda</taxon>
        <taxon>Insecta</taxon>
        <taxon>Pterygota</taxon>
        <taxon>Neoptera</taxon>
        <taxon>Paraneoptera</taxon>
        <taxon>Hemiptera</taxon>
        <taxon>Heteroptera</taxon>
        <taxon>Panheteroptera</taxon>
        <taxon>Pentatomomorpha</taxon>
        <taxon>Pentatomoidea</taxon>
        <taxon>Pentatomidae</taxon>
        <taxon>Pentatominae</taxon>
        <taxon>Nezara</taxon>
    </lineage>
</organism>
<evidence type="ECO:0000313" key="2">
    <source>
        <dbReference type="EMBL" id="CAH1397756.1"/>
    </source>
</evidence>
<keyword evidence="1" id="KW-0175">Coiled coil</keyword>
<keyword evidence="3" id="KW-1185">Reference proteome</keyword>
<evidence type="ECO:0000313" key="3">
    <source>
        <dbReference type="Proteomes" id="UP001152798"/>
    </source>
</evidence>
<sequence>MFLGNTLNNLYSDFLNETDDMNHITVQTELPVTADVSTNTALLFPEQRTTSNLDLLHFETPRMTRGRSNLTLTDLPLPWSNTVLRERLRLLHEEAELEEQVQEARMAALRAKKELLLSRMKSFQDRQSGGTSSLSVE</sequence>
<reference evidence="2" key="1">
    <citation type="submission" date="2022-01" db="EMBL/GenBank/DDBJ databases">
        <authorList>
            <person name="King R."/>
        </authorList>
    </citation>
    <scope>NUCLEOTIDE SEQUENCE</scope>
</reference>
<dbReference type="Proteomes" id="UP001152798">
    <property type="component" value="Chromosome 4"/>
</dbReference>
<feature type="coiled-coil region" evidence="1">
    <location>
        <begin position="85"/>
        <end position="126"/>
    </location>
</feature>
<proteinExistence type="predicted"/>
<gene>
    <name evidence="2" type="ORF">NEZAVI_LOCUS7536</name>
</gene>
<accession>A0A9P0H983</accession>
<dbReference type="AlphaFoldDB" id="A0A9P0H983"/>